<proteinExistence type="predicted"/>
<dbReference type="AlphaFoldDB" id="A0A0G4G2B2"/>
<organism evidence="1 2">
    <name type="scientific">Vitrella brassicaformis (strain CCMP3155)</name>
    <dbReference type="NCBI Taxonomy" id="1169540"/>
    <lineage>
        <taxon>Eukaryota</taxon>
        <taxon>Sar</taxon>
        <taxon>Alveolata</taxon>
        <taxon>Colpodellida</taxon>
        <taxon>Vitrellaceae</taxon>
        <taxon>Vitrella</taxon>
    </lineage>
</organism>
<dbReference type="EMBL" id="CDMY01000544">
    <property type="protein sequence ID" value="CEM21882.1"/>
    <property type="molecule type" value="Genomic_DNA"/>
</dbReference>
<sequence length="655" mass="71798">MQTPREVSSGEKFFEIHQDQVDAESTGADSELYHSFHSVVSVPDRDGKPESIDLPNDVLCLITAFLPLWKLAALFSHPVIRGAAARYTNIMISASRHTCAFWEAMTLNSASQWGRLFHQLKEIVHRYPWCEFGPRWCIGTLISIIEGHAHGRRQMMLDEGGPFVVHPDKGSLRSIRFERAIDDDLTCADRWALEQRHPILPPAPPSPAQLAALSSVEGLRDEYRLLGHRLSMPALQEVEADYRFRCDESTLGAFVRTSEKLRHLQVNSTASDKADVLERVEEGKGKEGRLRSLQTIGVLRLVGFADRHGINRLRNVLVARGCRSLESVTLALDRHGLSSNSNTIDASIIPIMEAVESLVAAVGATRDILQAVTISNLRVSRFDVSLLDELPIYSSVFVKESLKQMASNAHEVRWLCTQQNVIDSSIGYVSETAREVASALTFSKAQRVIVGEAHGLTLPEGHQDPPRPAVLLHLKSAAMPKATTLRVGGAIACEVAGMMASHMPALADVLVGSAVREGTVRQLLQTIGSGRRLQTFSCDVEHVGRDGLTLGDVASELPTIKKLAVNLIATITTNLDDINDAAEGAFASVASLLRVRGLEKLELRLVCFLGFNDELRAELRQLVTDRCPNDVIGRFKVGWEGSTLVLKAAQSTGSS</sequence>
<dbReference type="InParanoid" id="A0A0G4G2B2"/>
<keyword evidence="2" id="KW-1185">Reference proteome</keyword>
<evidence type="ECO:0000313" key="1">
    <source>
        <dbReference type="EMBL" id="CEM21882.1"/>
    </source>
</evidence>
<protein>
    <submittedName>
        <fullName evidence="1">Uncharacterized protein</fullName>
    </submittedName>
</protein>
<accession>A0A0G4G2B2</accession>
<name>A0A0G4G2B2_VITBC</name>
<gene>
    <name evidence="1" type="ORF">Vbra_6131</name>
</gene>
<dbReference type="VEuPathDB" id="CryptoDB:Vbra_6131"/>
<evidence type="ECO:0000313" key="2">
    <source>
        <dbReference type="Proteomes" id="UP000041254"/>
    </source>
</evidence>
<dbReference type="PhylomeDB" id="A0A0G4G2B2"/>
<dbReference type="Proteomes" id="UP000041254">
    <property type="component" value="Unassembled WGS sequence"/>
</dbReference>
<reference evidence="1 2" key="1">
    <citation type="submission" date="2014-11" db="EMBL/GenBank/DDBJ databases">
        <authorList>
            <person name="Zhu J."/>
            <person name="Qi W."/>
            <person name="Song R."/>
        </authorList>
    </citation>
    <scope>NUCLEOTIDE SEQUENCE [LARGE SCALE GENOMIC DNA]</scope>
</reference>